<keyword evidence="7" id="KW-1185">Reference proteome</keyword>
<evidence type="ECO:0000313" key="6">
    <source>
        <dbReference type="EMBL" id="UYV97551.1"/>
    </source>
</evidence>
<dbReference type="PROSITE" id="PS51257">
    <property type="entry name" value="PROKAR_LIPOPROTEIN"/>
    <property type="match status" value="1"/>
</dbReference>
<evidence type="ECO:0000256" key="2">
    <source>
        <dbReference type="ARBA" id="ARBA00010742"/>
    </source>
</evidence>
<evidence type="ECO:0000259" key="5">
    <source>
        <dbReference type="Pfam" id="PF09084"/>
    </source>
</evidence>
<name>A0AAX3EHI1_PAEUR</name>
<dbReference type="PANTHER" id="PTHR30024:SF47">
    <property type="entry name" value="TAURINE-BINDING PERIPLASMIC PROTEIN"/>
    <property type="match status" value="1"/>
</dbReference>
<organism evidence="6 7">
    <name type="scientific">Paenarthrobacter ureafaciens</name>
    <dbReference type="NCBI Taxonomy" id="37931"/>
    <lineage>
        <taxon>Bacteria</taxon>
        <taxon>Bacillati</taxon>
        <taxon>Actinomycetota</taxon>
        <taxon>Actinomycetes</taxon>
        <taxon>Micrococcales</taxon>
        <taxon>Micrococcaceae</taxon>
        <taxon>Paenarthrobacter</taxon>
    </lineage>
</organism>
<dbReference type="Pfam" id="PF09084">
    <property type="entry name" value="NMT1"/>
    <property type="match status" value="1"/>
</dbReference>
<dbReference type="Proteomes" id="UP001163293">
    <property type="component" value="Chromosome"/>
</dbReference>
<dbReference type="GO" id="GO:0042597">
    <property type="term" value="C:periplasmic space"/>
    <property type="evidence" value="ECO:0007669"/>
    <property type="project" value="UniProtKB-SubCell"/>
</dbReference>
<dbReference type="AlphaFoldDB" id="A0AAX3EHI1"/>
<evidence type="ECO:0000256" key="1">
    <source>
        <dbReference type="ARBA" id="ARBA00004418"/>
    </source>
</evidence>
<evidence type="ECO:0000256" key="3">
    <source>
        <dbReference type="ARBA" id="ARBA00022729"/>
    </source>
</evidence>
<evidence type="ECO:0000256" key="4">
    <source>
        <dbReference type="SAM" id="SignalP"/>
    </source>
</evidence>
<dbReference type="InterPro" id="IPR015168">
    <property type="entry name" value="SsuA/THI5"/>
</dbReference>
<feature type="chain" id="PRO_5043376743" evidence="4">
    <location>
        <begin position="36"/>
        <end position="334"/>
    </location>
</feature>
<reference evidence="6" key="1">
    <citation type="submission" date="2022-07" db="EMBL/GenBank/DDBJ databases">
        <authorList>
            <person name="Wu T."/>
        </authorList>
    </citation>
    <scope>NUCLEOTIDE SEQUENCE</scope>
    <source>
        <strain evidence="6">SD-1</strain>
    </source>
</reference>
<gene>
    <name evidence="6" type="ORF">NL394_21410</name>
</gene>
<dbReference type="RefSeq" id="WP_062098675.1">
    <property type="nucleotide sequence ID" value="NZ_CP043010.1"/>
</dbReference>
<keyword evidence="3 4" id="KW-0732">Signal</keyword>
<comment type="similarity">
    <text evidence="2">Belongs to the bacterial solute-binding protein SsuA/TauA family.</text>
</comment>
<dbReference type="SUPFAM" id="SSF53850">
    <property type="entry name" value="Periplasmic binding protein-like II"/>
    <property type="match status" value="1"/>
</dbReference>
<dbReference type="PANTHER" id="PTHR30024">
    <property type="entry name" value="ALIPHATIC SULFONATES-BINDING PROTEIN-RELATED"/>
    <property type="match status" value="1"/>
</dbReference>
<feature type="domain" description="SsuA/THI5-like" evidence="5">
    <location>
        <begin position="81"/>
        <end position="259"/>
    </location>
</feature>
<accession>A0AAX3EHI1</accession>
<dbReference type="Gene3D" id="3.40.190.10">
    <property type="entry name" value="Periplasmic binding protein-like II"/>
    <property type="match status" value="2"/>
</dbReference>
<feature type="signal peptide" evidence="4">
    <location>
        <begin position="1"/>
        <end position="35"/>
    </location>
</feature>
<proteinExistence type="inferred from homology"/>
<dbReference type="EMBL" id="CP101185">
    <property type="protein sequence ID" value="UYV97551.1"/>
    <property type="molecule type" value="Genomic_DNA"/>
</dbReference>
<comment type="subcellular location">
    <subcellularLocation>
        <location evidence="1">Periplasm</location>
    </subcellularLocation>
</comment>
<sequence>MGNFARPAITRSLRTAAAGAAFILLLSGCGGSAGADDAETNEIRVIQSNKHDPTELGAEAGDFLDIWPSCDPQMKVSVTSGEKTAEAVAAGSADIGITSPNRVIGAISQGLDASIIGASMSVFDEYLVVRPDSTAKSFADLKGKTFAISSFGSAGDYATQKLAQQAGWADTDFKKVTMGSLDGIQAGLKSGTVDAFLWGGHAAFGLEQAGSAKVLENVRELIGPNAMTVVFASNKIIKERPEDVKAFAECYYKASGRIMDDESLATKMMVDDWGMDPKLAARIIKEEIPMSSRDGKLTEDQLKGILEATHFTIKSAASLTLDDVKKIYKPWQEL</sequence>
<protein>
    <submittedName>
        <fullName evidence="6">ABC transporter substrate-binding protein</fullName>
    </submittedName>
</protein>
<evidence type="ECO:0000313" key="7">
    <source>
        <dbReference type="Proteomes" id="UP001163293"/>
    </source>
</evidence>